<dbReference type="Gene3D" id="3.40.1480.10">
    <property type="entry name" value="MOFRL domain"/>
    <property type="match status" value="2"/>
</dbReference>
<feature type="domain" description="MOFRL" evidence="2">
    <location>
        <begin position="320"/>
        <end position="437"/>
    </location>
</feature>
<dbReference type="STRING" id="400727.A0A2T7NTP2"/>
<dbReference type="PANTHER" id="PTHR12227">
    <property type="entry name" value="GLYCERATE KINASE"/>
    <property type="match status" value="1"/>
</dbReference>
<organism evidence="4 5">
    <name type="scientific">Pomacea canaliculata</name>
    <name type="common">Golden apple snail</name>
    <dbReference type="NCBI Taxonomy" id="400727"/>
    <lineage>
        <taxon>Eukaryota</taxon>
        <taxon>Metazoa</taxon>
        <taxon>Spiralia</taxon>
        <taxon>Lophotrochozoa</taxon>
        <taxon>Mollusca</taxon>
        <taxon>Gastropoda</taxon>
        <taxon>Caenogastropoda</taxon>
        <taxon>Architaenioglossa</taxon>
        <taxon>Ampullarioidea</taxon>
        <taxon>Ampullariidae</taxon>
        <taxon>Pomacea</taxon>
    </lineage>
</organism>
<dbReference type="Proteomes" id="UP000245119">
    <property type="component" value="Linkage Group LG9"/>
</dbReference>
<evidence type="ECO:0008006" key="6">
    <source>
        <dbReference type="Google" id="ProtNLM"/>
    </source>
</evidence>
<dbReference type="SUPFAM" id="SSF82544">
    <property type="entry name" value="GckA/TtuD-like"/>
    <property type="match status" value="1"/>
</dbReference>
<keyword evidence="5" id="KW-1185">Reference proteome</keyword>
<comment type="similarity">
    <text evidence="1">Belongs to the glycerate kinase type-2 family.</text>
</comment>
<name>A0A2T7NTP2_POMCA</name>
<sequence>MFELPLESLHAKDIYNVAVSAVEPQHMIRKAVQYDADKAILTVQEKKYELNHNVYVVGFGKAVLGMGGGSFLIPSPRPPISLEDLIVMTKELENNGASAKDINIVRKNVEFLKSGGLVTAARPAKLVSFIISDIIGDPLGMISSGPTVYDQVTSHQCFEIFNRLNVISKIPQTILAHLQQQVTNEITKAMLMKRKPLSSSSISTKDLEDPQVSDAARIQNVIVGSNRIACQAAERHAQHLGYLPFILSTELEGEARRIGAMFGKLGIYTLMCFNRRLWNRAYSPFVHLELEIVKEGINKSQLNAIANLVERAQNLGKSIVIIAGGESVVNVVGTGKGGQNQELALAAAIELHKSYNLIDPRSQADITLLSSDTDGEDGPWCQAAGAVIDQNFVRNAEAEGASCLDSLENNDSNTLLSMVNGGAHLVVTHMTGTKVMDIQVLIVCNPAHTK</sequence>
<dbReference type="AlphaFoldDB" id="A0A2T7NTP2"/>
<dbReference type="GO" id="GO:0005737">
    <property type="term" value="C:cytoplasm"/>
    <property type="evidence" value="ECO:0007669"/>
    <property type="project" value="TreeGrafter"/>
</dbReference>
<proteinExistence type="inferred from homology"/>
<feature type="domain" description="MOFRL-associated" evidence="3">
    <location>
        <begin position="11"/>
        <end position="66"/>
    </location>
</feature>
<accession>A0A2T7NTP2</accession>
<dbReference type="GO" id="GO:0008887">
    <property type="term" value="F:glycerate kinase activity"/>
    <property type="evidence" value="ECO:0007669"/>
    <property type="project" value="InterPro"/>
</dbReference>
<dbReference type="PANTHER" id="PTHR12227:SF0">
    <property type="entry name" value="GLYCERATE KINASE"/>
    <property type="match status" value="1"/>
</dbReference>
<dbReference type="OrthoDB" id="44918at2759"/>
<dbReference type="InterPro" id="IPR039760">
    <property type="entry name" value="MOFRL_protein"/>
</dbReference>
<evidence type="ECO:0000313" key="5">
    <source>
        <dbReference type="Proteomes" id="UP000245119"/>
    </source>
</evidence>
<feature type="domain" description="MOFRL-associated" evidence="3">
    <location>
        <begin position="67"/>
        <end position="179"/>
    </location>
</feature>
<dbReference type="InterPro" id="IPR037035">
    <property type="entry name" value="GK-like_C_sf"/>
</dbReference>
<protein>
    <recommendedName>
        <fullName evidence="6">Glycerate kinase</fullName>
    </recommendedName>
</protein>
<dbReference type="EMBL" id="PZQS01000009">
    <property type="protein sequence ID" value="PVD24524.1"/>
    <property type="molecule type" value="Genomic_DNA"/>
</dbReference>
<dbReference type="Gene3D" id="3.40.50.10180">
    <property type="entry name" value="Glycerate kinase, MOFRL-like N-terminal domain"/>
    <property type="match status" value="2"/>
</dbReference>
<dbReference type="InterPro" id="IPR025286">
    <property type="entry name" value="MOFRL_assoc_dom"/>
</dbReference>
<dbReference type="InterPro" id="IPR007835">
    <property type="entry name" value="MOFRL"/>
</dbReference>
<evidence type="ECO:0000259" key="3">
    <source>
        <dbReference type="Pfam" id="PF13660"/>
    </source>
</evidence>
<gene>
    <name evidence="4" type="ORF">C0Q70_15007</name>
</gene>
<dbReference type="Pfam" id="PF13660">
    <property type="entry name" value="DUF4147"/>
    <property type="match status" value="2"/>
</dbReference>
<dbReference type="InterPro" id="IPR038614">
    <property type="entry name" value="GK_N_sf"/>
</dbReference>
<evidence type="ECO:0000259" key="2">
    <source>
        <dbReference type="Pfam" id="PF05161"/>
    </source>
</evidence>
<evidence type="ECO:0000313" key="4">
    <source>
        <dbReference type="EMBL" id="PVD24524.1"/>
    </source>
</evidence>
<evidence type="ECO:0000256" key="1">
    <source>
        <dbReference type="ARBA" id="ARBA00005393"/>
    </source>
</evidence>
<dbReference type="Pfam" id="PF05161">
    <property type="entry name" value="MOFRL"/>
    <property type="match status" value="1"/>
</dbReference>
<comment type="caution">
    <text evidence="4">The sequence shown here is derived from an EMBL/GenBank/DDBJ whole genome shotgun (WGS) entry which is preliminary data.</text>
</comment>
<reference evidence="4 5" key="1">
    <citation type="submission" date="2018-04" db="EMBL/GenBank/DDBJ databases">
        <title>The genome of golden apple snail Pomacea canaliculata provides insight into stress tolerance and invasive adaptation.</title>
        <authorList>
            <person name="Liu C."/>
            <person name="Liu B."/>
            <person name="Ren Y."/>
            <person name="Zhang Y."/>
            <person name="Wang H."/>
            <person name="Li S."/>
            <person name="Jiang F."/>
            <person name="Yin L."/>
            <person name="Zhang G."/>
            <person name="Qian W."/>
            <person name="Fan W."/>
        </authorList>
    </citation>
    <scope>NUCLEOTIDE SEQUENCE [LARGE SCALE GENOMIC DNA]</scope>
    <source>
        <strain evidence="4">SZHN2017</strain>
        <tissue evidence="4">Muscle</tissue>
    </source>
</reference>